<feature type="domain" description="C2" evidence="1">
    <location>
        <begin position="1"/>
        <end position="114"/>
    </location>
</feature>
<dbReference type="AlphaFoldDB" id="A0AAP0DZ91"/>
<dbReference type="Pfam" id="PF00168">
    <property type="entry name" value="C2"/>
    <property type="match status" value="1"/>
</dbReference>
<dbReference type="PANTHER" id="PTHR32246">
    <property type="entry name" value="INGRESSION PROTEIN FIC1"/>
    <property type="match status" value="1"/>
</dbReference>
<evidence type="ECO:0000259" key="1">
    <source>
        <dbReference type="PROSITE" id="PS50004"/>
    </source>
</evidence>
<dbReference type="Gene3D" id="2.60.40.150">
    <property type="entry name" value="C2 domain"/>
    <property type="match status" value="1"/>
</dbReference>
<name>A0AAP0DZ91_9ASTR</name>
<organism evidence="2 3">
    <name type="scientific">Deinandra increscens subsp. villosa</name>
    <dbReference type="NCBI Taxonomy" id="3103831"/>
    <lineage>
        <taxon>Eukaryota</taxon>
        <taxon>Viridiplantae</taxon>
        <taxon>Streptophyta</taxon>
        <taxon>Embryophyta</taxon>
        <taxon>Tracheophyta</taxon>
        <taxon>Spermatophyta</taxon>
        <taxon>Magnoliopsida</taxon>
        <taxon>eudicotyledons</taxon>
        <taxon>Gunneridae</taxon>
        <taxon>Pentapetalae</taxon>
        <taxon>asterids</taxon>
        <taxon>campanulids</taxon>
        <taxon>Asterales</taxon>
        <taxon>Asteraceae</taxon>
        <taxon>Asteroideae</taxon>
        <taxon>Heliantheae alliance</taxon>
        <taxon>Madieae</taxon>
        <taxon>Madiinae</taxon>
        <taxon>Deinandra</taxon>
    </lineage>
</organism>
<evidence type="ECO:0000313" key="3">
    <source>
        <dbReference type="Proteomes" id="UP001408789"/>
    </source>
</evidence>
<comment type="caution">
    <text evidence="2">The sequence shown here is derived from an EMBL/GenBank/DDBJ whole genome shotgun (WGS) entry which is preliminary data.</text>
</comment>
<dbReference type="Proteomes" id="UP001408789">
    <property type="component" value="Unassembled WGS sequence"/>
</dbReference>
<dbReference type="InterPro" id="IPR044750">
    <property type="entry name" value="C2_SRC2/BAP"/>
</dbReference>
<accession>A0AAP0DZ91</accession>
<dbReference type="InterPro" id="IPR035892">
    <property type="entry name" value="C2_domain_sf"/>
</dbReference>
<gene>
    <name evidence="2" type="ORF">SSX86_001557</name>
</gene>
<dbReference type="InterPro" id="IPR000008">
    <property type="entry name" value="C2_dom"/>
</dbReference>
<evidence type="ECO:0000313" key="2">
    <source>
        <dbReference type="EMBL" id="KAK9079884.1"/>
    </source>
</evidence>
<protein>
    <recommendedName>
        <fullName evidence="1">C2 domain-containing protein</fullName>
    </recommendedName>
</protein>
<reference evidence="2 3" key="1">
    <citation type="submission" date="2024-04" db="EMBL/GenBank/DDBJ databases">
        <title>The reference genome of an endangered Asteraceae, Deinandra increscens subsp. villosa, native to the Central Coast of California.</title>
        <authorList>
            <person name="Guilliams M."/>
            <person name="Hasenstab-Lehman K."/>
            <person name="Meyer R."/>
            <person name="Mcevoy S."/>
        </authorList>
    </citation>
    <scope>NUCLEOTIDE SEQUENCE [LARGE SCALE GENOMIC DNA]</scope>
    <source>
        <tissue evidence="2">Leaf</tissue>
    </source>
</reference>
<dbReference type="CDD" id="cd04051">
    <property type="entry name" value="C2_SRC2_like"/>
    <property type="match status" value="1"/>
</dbReference>
<dbReference type="SUPFAM" id="SSF49562">
    <property type="entry name" value="C2 domain (Calcium/lipid-binding domain, CaLB)"/>
    <property type="match status" value="1"/>
</dbReference>
<keyword evidence="3" id="KW-1185">Reference proteome</keyword>
<dbReference type="PROSITE" id="PS50004">
    <property type="entry name" value="C2"/>
    <property type="match status" value="1"/>
</dbReference>
<proteinExistence type="predicted"/>
<dbReference type="PANTHER" id="PTHR32246:SF173">
    <property type="entry name" value="C2 DOMAIN-CONTAINING PROTEIN"/>
    <property type="match status" value="1"/>
</dbReference>
<dbReference type="GO" id="GO:0006952">
    <property type="term" value="P:defense response"/>
    <property type="evidence" value="ECO:0007669"/>
    <property type="project" value="InterPro"/>
</dbReference>
<dbReference type="SMART" id="SM00239">
    <property type="entry name" value="C2"/>
    <property type="match status" value="1"/>
</dbReference>
<dbReference type="EMBL" id="JBCNJP010000003">
    <property type="protein sequence ID" value="KAK9079884.1"/>
    <property type="molecule type" value="Genomic_DNA"/>
</dbReference>
<sequence length="251" mass="26117">MEYRTLTVNLLSANGLKKPRFTRKTDVYAVVSISGTAGKGQKLRTSIHKNAVDSNPTWNSSMKFLVYESAGLQNQLTLVVKIKSMRMFVDKNLGEARVPIKELLEGVKPEGKAVQTVSYQVKPQGVVTFSYEFGEKIVEPPVTAYPPPGYAATGGGYYTPQQQQGGYAYPPPPPVQGYGGYPTQPVYQPQPRRSRMNNSGMGFGTGLMGGALGGLLIGDMMSHGGGGCGGGGCGGGGCGGGGCGGGGCGGF</sequence>